<keyword evidence="2" id="KW-0328">Glycosyltransferase</keyword>
<feature type="transmembrane region" description="Helical" evidence="7">
    <location>
        <begin position="375"/>
        <end position="394"/>
    </location>
</feature>
<keyword evidence="6 7" id="KW-0472">Membrane</keyword>
<dbReference type="Gene3D" id="3.90.550.10">
    <property type="entry name" value="Spore Coat Polysaccharide Biosynthesis Protein SpsA, Chain A"/>
    <property type="match status" value="1"/>
</dbReference>
<proteinExistence type="predicted"/>
<feature type="transmembrane region" description="Helical" evidence="7">
    <location>
        <begin position="301"/>
        <end position="327"/>
    </location>
</feature>
<keyword evidence="10" id="KW-1185">Reference proteome</keyword>
<accession>A0A6N0NU71</accession>
<evidence type="ECO:0000256" key="1">
    <source>
        <dbReference type="ARBA" id="ARBA00004141"/>
    </source>
</evidence>
<evidence type="ECO:0000256" key="6">
    <source>
        <dbReference type="ARBA" id="ARBA00023136"/>
    </source>
</evidence>
<evidence type="ECO:0000256" key="2">
    <source>
        <dbReference type="ARBA" id="ARBA00022676"/>
    </source>
</evidence>
<dbReference type="PANTHER" id="PTHR43867">
    <property type="entry name" value="CELLULOSE SYNTHASE CATALYTIC SUBUNIT A [UDP-FORMING]"/>
    <property type="match status" value="1"/>
</dbReference>
<dbReference type="KEGG" id="mten:GWK48_04235"/>
<dbReference type="SUPFAM" id="SSF53448">
    <property type="entry name" value="Nucleotide-diphospho-sugar transferases"/>
    <property type="match status" value="1"/>
</dbReference>
<protein>
    <submittedName>
        <fullName evidence="9">Glycosyltransferase family 2 protein</fullName>
    </submittedName>
</protein>
<dbReference type="OrthoDB" id="43988at2157"/>
<dbReference type="InterPro" id="IPR001173">
    <property type="entry name" value="Glyco_trans_2-like"/>
</dbReference>
<feature type="transmembrane region" description="Helical" evidence="7">
    <location>
        <begin position="415"/>
        <end position="433"/>
    </location>
</feature>
<dbReference type="RefSeq" id="WP_174629922.1">
    <property type="nucleotide sequence ID" value="NZ_CP049074.1"/>
</dbReference>
<dbReference type="GO" id="GO:0016020">
    <property type="term" value="C:membrane"/>
    <property type="evidence" value="ECO:0007669"/>
    <property type="project" value="UniProtKB-SubCell"/>
</dbReference>
<dbReference type="InterPro" id="IPR029044">
    <property type="entry name" value="Nucleotide-diphossugar_trans"/>
</dbReference>
<dbReference type="AlphaFoldDB" id="A0A6N0NU71"/>
<feature type="domain" description="Glycosyltransferase 2-like" evidence="8">
    <location>
        <begin position="136"/>
        <end position="342"/>
    </location>
</feature>
<evidence type="ECO:0000259" key="8">
    <source>
        <dbReference type="Pfam" id="PF13632"/>
    </source>
</evidence>
<keyword evidence="3 9" id="KW-0808">Transferase</keyword>
<name>A0A6N0NU71_9CREN</name>
<dbReference type="EMBL" id="CP049074">
    <property type="protein sequence ID" value="QKQ99704.1"/>
    <property type="molecule type" value="Genomic_DNA"/>
</dbReference>
<dbReference type="CDD" id="cd06423">
    <property type="entry name" value="CESA_like"/>
    <property type="match status" value="1"/>
</dbReference>
<keyword evidence="4 7" id="KW-0812">Transmembrane</keyword>
<dbReference type="PANTHER" id="PTHR43867:SF2">
    <property type="entry name" value="CELLULOSE SYNTHASE CATALYTIC SUBUNIT A [UDP-FORMING]"/>
    <property type="match status" value="1"/>
</dbReference>
<gene>
    <name evidence="9" type="ORF">GWK48_04235</name>
</gene>
<reference evidence="9 10" key="1">
    <citation type="submission" date="2020-02" db="EMBL/GenBank/DDBJ databases">
        <title>Comparative genome analysis reveals the metabolism and evolution of the thermophilic archaeal genus Metallosphaera.</title>
        <authorList>
            <person name="Jiang C."/>
        </authorList>
    </citation>
    <scope>NUCLEOTIDE SEQUENCE [LARGE SCALE GENOMIC DNA]</scope>
    <source>
        <strain evidence="9 10">Ric-A</strain>
    </source>
</reference>
<dbReference type="GO" id="GO:0016757">
    <property type="term" value="F:glycosyltransferase activity"/>
    <property type="evidence" value="ECO:0007669"/>
    <property type="project" value="UniProtKB-KW"/>
</dbReference>
<dbReference type="GeneID" id="55641130"/>
<evidence type="ECO:0000256" key="3">
    <source>
        <dbReference type="ARBA" id="ARBA00022679"/>
    </source>
</evidence>
<organism evidence="9 10">
    <name type="scientific">Metallosphaera tengchongensis</name>
    <dbReference type="NCBI Taxonomy" id="1532350"/>
    <lineage>
        <taxon>Archaea</taxon>
        <taxon>Thermoproteota</taxon>
        <taxon>Thermoprotei</taxon>
        <taxon>Sulfolobales</taxon>
        <taxon>Sulfolobaceae</taxon>
        <taxon>Metallosphaera</taxon>
    </lineage>
</organism>
<keyword evidence="5 7" id="KW-1133">Transmembrane helix</keyword>
<dbReference type="InterPro" id="IPR050321">
    <property type="entry name" value="Glycosyltr_2/OpgH_subfam"/>
</dbReference>
<sequence length="461" mass="52069">MISFIAALFQIAILLVPSAVLMYQYVLFKQGVRRKDSLFPIYDSQLPTLSVLVPTRGEKVEVIQGLLNNLSSVQWDKDRLEVVIVSDDSPEQFLYITKNLQIPPNLNVKIVRRERNVGYKSGALAHAFSISKGELVITLDVDARLDKDSLVKAYNHMRAFGCDAVTMNWVGYTNNKHSTLAKGLAISTSIADKSLLRGRDAIGLKIFPVGCGTMFSRRAIEEVGPWDPRMIQDDLEIGARLLSKGKRVCSSSSSVYVEVPDNLVAFYVQQTRWAMGSIEVLTRRFKEIMSKNLSVRQKIDILLFLLQYIPIALTFVAAAGLVITPLVIGKWYDYLESPLILVWITALSLYGYNFIKQAKDLGLKTVEAFRALGKISSYTVAISPFILIGLLSGLRRTRKYVVTPKGVKVTTWIQYPILFFGLAFISSSLIYFLHHSYITSLWLLYYSMGFLFTFFTFKREL</sequence>
<feature type="transmembrane region" description="Helical" evidence="7">
    <location>
        <begin position="439"/>
        <end position="457"/>
    </location>
</feature>
<evidence type="ECO:0000256" key="7">
    <source>
        <dbReference type="SAM" id="Phobius"/>
    </source>
</evidence>
<evidence type="ECO:0000256" key="5">
    <source>
        <dbReference type="ARBA" id="ARBA00022989"/>
    </source>
</evidence>
<feature type="transmembrane region" description="Helical" evidence="7">
    <location>
        <begin position="339"/>
        <end position="355"/>
    </location>
</feature>
<evidence type="ECO:0000313" key="9">
    <source>
        <dbReference type="EMBL" id="QKQ99704.1"/>
    </source>
</evidence>
<comment type="subcellular location">
    <subcellularLocation>
        <location evidence="1">Membrane</location>
        <topology evidence="1">Multi-pass membrane protein</topology>
    </subcellularLocation>
</comment>
<dbReference type="Pfam" id="PF13632">
    <property type="entry name" value="Glyco_trans_2_3"/>
    <property type="match status" value="1"/>
</dbReference>
<evidence type="ECO:0000313" key="10">
    <source>
        <dbReference type="Proteomes" id="UP000509301"/>
    </source>
</evidence>
<dbReference type="Proteomes" id="UP000509301">
    <property type="component" value="Chromosome"/>
</dbReference>
<evidence type="ECO:0000256" key="4">
    <source>
        <dbReference type="ARBA" id="ARBA00022692"/>
    </source>
</evidence>